<keyword evidence="9" id="KW-1185">Reference proteome</keyword>
<gene>
    <name evidence="8" type="ORF">EXIGLDRAFT_729411</name>
</gene>
<dbReference type="GO" id="GO:0046983">
    <property type="term" value="F:protein dimerization activity"/>
    <property type="evidence" value="ECO:0007669"/>
    <property type="project" value="InterPro"/>
</dbReference>
<feature type="region of interest" description="Disordered" evidence="6">
    <location>
        <begin position="222"/>
        <end position="265"/>
    </location>
</feature>
<accession>A0A165LIM7</accession>
<evidence type="ECO:0000256" key="2">
    <source>
        <dbReference type="ARBA" id="ARBA00023015"/>
    </source>
</evidence>
<dbReference type="PROSITE" id="PS50888">
    <property type="entry name" value="BHLH"/>
    <property type="match status" value="1"/>
</dbReference>
<protein>
    <recommendedName>
        <fullName evidence="7">BHLH domain-containing protein</fullName>
    </recommendedName>
</protein>
<evidence type="ECO:0000256" key="3">
    <source>
        <dbReference type="ARBA" id="ARBA00023125"/>
    </source>
</evidence>
<evidence type="ECO:0000256" key="1">
    <source>
        <dbReference type="ARBA" id="ARBA00004123"/>
    </source>
</evidence>
<evidence type="ECO:0000256" key="6">
    <source>
        <dbReference type="SAM" id="MobiDB-lite"/>
    </source>
</evidence>
<feature type="compositionally biased region" description="Low complexity" evidence="6">
    <location>
        <begin position="225"/>
        <end position="240"/>
    </location>
</feature>
<dbReference type="PANTHER" id="PTHR15741">
    <property type="entry name" value="BASIC HELIX-LOOP-HELIX ZIP TRANSCRIPTION FACTOR"/>
    <property type="match status" value="1"/>
</dbReference>
<dbReference type="PANTHER" id="PTHR15741:SF27">
    <property type="entry name" value="TRANSCRIPTION FACTOR AP-4"/>
    <property type="match status" value="1"/>
</dbReference>
<feature type="region of interest" description="Disordered" evidence="6">
    <location>
        <begin position="328"/>
        <end position="373"/>
    </location>
</feature>
<proteinExistence type="predicted"/>
<reference evidence="8 9" key="1">
    <citation type="journal article" date="2016" name="Mol. Biol. Evol.">
        <title>Comparative Genomics of Early-Diverging Mushroom-Forming Fungi Provides Insights into the Origins of Lignocellulose Decay Capabilities.</title>
        <authorList>
            <person name="Nagy L.G."/>
            <person name="Riley R."/>
            <person name="Tritt A."/>
            <person name="Adam C."/>
            <person name="Daum C."/>
            <person name="Floudas D."/>
            <person name="Sun H."/>
            <person name="Yadav J.S."/>
            <person name="Pangilinan J."/>
            <person name="Larsson K.H."/>
            <person name="Matsuura K."/>
            <person name="Barry K."/>
            <person name="Labutti K."/>
            <person name="Kuo R."/>
            <person name="Ohm R.A."/>
            <person name="Bhattacharya S.S."/>
            <person name="Shirouzu T."/>
            <person name="Yoshinaga Y."/>
            <person name="Martin F.M."/>
            <person name="Grigoriev I.V."/>
            <person name="Hibbett D.S."/>
        </authorList>
    </citation>
    <scope>NUCLEOTIDE SEQUENCE [LARGE SCALE GENOMIC DNA]</scope>
    <source>
        <strain evidence="8 9">HHB12029</strain>
    </source>
</reference>
<feature type="domain" description="BHLH" evidence="7">
    <location>
        <begin position="252"/>
        <end position="317"/>
    </location>
</feature>
<dbReference type="InParanoid" id="A0A165LIM7"/>
<comment type="subcellular location">
    <subcellularLocation>
        <location evidence="1">Nucleus</location>
    </subcellularLocation>
</comment>
<organism evidence="8 9">
    <name type="scientific">Exidia glandulosa HHB12029</name>
    <dbReference type="NCBI Taxonomy" id="1314781"/>
    <lineage>
        <taxon>Eukaryota</taxon>
        <taxon>Fungi</taxon>
        <taxon>Dikarya</taxon>
        <taxon>Basidiomycota</taxon>
        <taxon>Agaricomycotina</taxon>
        <taxon>Agaricomycetes</taxon>
        <taxon>Auriculariales</taxon>
        <taxon>Exidiaceae</taxon>
        <taxon>Exidia</taxon>
    </lineage>
</organism>
<dbReference type="InterPro" id="IPR036638">
    <property type="entry name" value="HLH_DNA-bd_sf"/>
</dbReference>
<feature type="compositionally biased region" description="Low complexity" evidence="6">
    <location>
        <begin position="189"/>
        <end position="207"/>
    </location>
</feature>
<dbReference type="AlphaFoldDB" id="A0A165LIM7"/>
<evidence type="ECO:0000313" key="8">
    <source>
        <dbReference type="EMBL" id="KZV97893.1"/>
    </source>
</evidence>
<keyword evidence="4" id="KW-0804">Transcription</keyword>
<sequence length="373" mass="39883">MMLRFGPRPSLSLSLPVVPSDILDPPTPHTPTPSYHGHGYYNHYQLPTPPYTPRPHPHHYPHPHNQMALFTPHEMHALGSFFSSFDDDPRLSSATRSLLSNSANGTVVDPDGWSMSEDDIRAAVRDAQAATARRQREDEMVNAAGGVVAERTMNELLTWPPPSKRPGVGGGEAPPAKRLRRSVGMGLHSPATTASSPSPPALAGLGASHVPNTSAFSVPAKRLAPRAGPSSEPASAPAPGGKKRAALLSPSQKKANHIQSEQKRRANIRRGYDALCAAVPALVLECAKPDAKGADKNGTTRSEGLVLGKTIDHIQDLLARQSSLRARLDAARSLRPQTASGAPPTPAWERRWDGGTGAMDEYEGEGEDDDDDE</sequence>
<feature type="compositionally biased region" description="Polar residues" evidence="6">
    <location>
        <begin position="249"/>
        <end position="259"/>
    </location>
</feature>
<dbReference type="InterPro" id="IPR011598">
    <property type="entry name" value="bHLH_dom"/>
</dbReference>
<dbReference type="GO" id="GO:0000978">
    <property type="term" value="F:RNA polymerase II cis-regulatory region sequence-specific DNA binding"/>
    <property type="evidence" value="ECO:0007669"/>
    <property type="project" value="TreeGrafter"/>
</dbReference>
<feature type="region of interest" description="Disordered" evidence="6">
    <location>
        <begin position="157"/>
        <end position="207"/>
    </location>
</feature>
<dbReference type="EMBL" id="KV425924">
    <property type="protein sequence ID" value="KZV97893.1"/>
    <property type="molecule type" value="Genomic_DNA"/>
</dbReference>
<evidence type="ECO:0000256" key="4">
    <source>
        <dbReference type="ARBA" id="ARBA00023163"/>
    </source>
</evidence>
<keyword evidence="5" id="KW-0539">Nucleus</keyword>
<dbReference type="Proteomes" id="UP000077266">
    <property type="component" value="Unassembled WGS sequence"/>
</dbReference>
<dbReference type="GO" id="GO:0000981">
    <property type="term" value="F:DNA-binding transcription factor activity, RNA polymerase II-specific"/>
    <property type="evidence" value="ECO:0007669"/>
    <property type="project" value="TreeGrafter"/>
</dbReference>
<dbReference type="GO" id="GO:0005634">
    <property type="term" value="C:nucleus"/>
    <property type="evidence" value="ECO:0007669"/>
    <property type="project" value="UniProtKB-SubCell"/>
</dbReference>
<evidence type="ECO:0000256" key="5">
    <source>
        <dbReference type="ARBA" id="ARBA00023242"/>
    </source>
</evidence>
<dbReference type="SUPFAM" id="SSF47459">
    <property type="entry name" value="HLH, helix-loop-helix DNA-binding domain"/>
    <property type="match status" value="1"/>
</dbReference>
<dbReference type="OrthoDB" id="5778525at2759"/>
<evidence type="ECO:0000259" key="7">
    <source>
        <dbReference type="PROSITE" id="PS50888"/>
    </source>
</evidence>
<dbReference type="SMART" id="SM00353">
    <property type="entry name" value="HLH"/>
    <property type="match status" value="1"/>
</dbReference>
<dbReference type="Gene3D" id="4.10.280.10">
    <property type="entry name" value="Helix-loop-helix DNA-binding domain"/>
    <property type="match status" value="1"/>
</dbReference>
<dbReference type="STRING" id="1314781.A0A165LIM7"/>
<dbReference type="Pfam" id="PF00010">
    <property type="entry name" value="HLH"/>
    <property type="match status" value="1"/>
</dbReference>
<feature type="compositionally biased region" description="Acidic residues" evidence="6">
    <location>
        <begin position="360"/>
        <end position="373"/>
    </location>
</feature>
<keyword evidence="3" id="KW-0238">DNA-binding</keyword>
<dbReference type="InterPro" id="IPR052207">
    <property type="entry name" value="Max-like/E-box_TFs"/>
</dbReference>
<keyword evidence="2" id="KW-0805">Transcription regulation</keyword>
<name>A0A165LIM7_EXIGL</name>
<evidence type="ECO:0000313" key="9">
    <source>
        <dbReference type="Proteomes" id="UP000077266"/>
    </source>
</evidence>